<dbReference type="PROSITE" id="PS50995">
    <property type="entry name" value="HTH_MARR_2"/>
    <property type="match status" value="1"/>
</dbReference>
<sequence>MRTIRGSGKSGLAADAARIRELLTLISRRRSLRDPIAASCEATNLTPVQIHILLWLGNDGALTMGELARRVAVTEKTITGIVDRLERDRLVRRSRDPVDRRVVHVSLAHAGEALSSRIDAEIDRKLVDFLGLLDAPDRSHLVHILEKLEARLAPAAPPTTTPTHAIRREET</sequence>
<dbReference type="InterPro" id="IPR036388">
    <property type="entry name" value="WH-like_DNA-bd_sf"/>
</dbReference>
<keyword evidence="3" id="KW-1185">Reference proteome</keyword>
<dbReference type="PANTHER" id="PTHR33164:SF43">
    <property type="entry name" value="HTH-TYPE TRANSCRIPTIONAL REPRESSOR YETL"/>
    <property type="match status" value="1"/>
</dbReference>
<dbReference type="Pfam" id="PF01047">
    <property type="entry name" value="MarR"/>
    <property type="match status" value="1"/>
</dbReference>
<dbReference type="SUPFAM" id="SSF46785">
    <property type="entry name" value="Winged helix' DNA-binding domain"/>
    <property type="match status" value="1"/>
</dbReference>
<organism evidence="2 3">
    <name type="scientific">Anaeromyxobacter oryzae</name>
    <dbReference type="NCBI Taxonomy" id="2918170"/>
    <lineage>
        <taxon>Bacteria</taxon>
        <taxon>Pseudomonadati</taxon>
        <taxon>Myxococcota</taxon>
        <taxon>Myxococcia</taxon>
        <taxon>Myxococcales</taxon>
        <taxon>Cystobacterineae</taxon>
        <taxon>Anaeromyxobacteraceae</taxon>
        <taxon>Anaeromyxobacter</taxon>
    </lineage>
</organism>
<dbReference type="RefSeq" id="WP_248360711.1">
    <property type="nucleotide sequence ID" value="NZ_AP025591.1"/>
</dbReference>
<dbReference type="PRINTS" id="PR00598">
    <property type="entry name" value="HTHMARR"/>
</dbReference>
<evidence type="ECO:0000313" key="2">
    <source>
        <dbReference type="EMBL" id="BDG03032.1"/>
    </source>
</evidence>
<dbReference type="Gene3D" id="1.10.10.10">
    <property type="entry name" value="Winged helix-like DNA-binding domain superfamily/Winged helix DNA-binding domain"/>
    <property type="match status" value="1"/>
</dbReference>
<accession>A0ABN6MPS4</accession>
<protein>
    <recommendedName>
        <fullName evidence="1">HTH marR-type domain-containing protein</fullName>
    </recommendedName>
</protein>
<dbReference type="SMART" id="SM00347">
    <property type="entry name" value="HTH_MARR"/>
    <property type="match status" value="1"/>
</dbReference>
<feature type="domain" description="HTH marR-type" evidence="1">
    <location>
        <begin position="16"/>
        <end position="150"/>
    </location>
</feature>
<evidence type="ECO:0000313" key="3">
    <source>
        <dbReference type="Proteomes" id="UP001162891"/>
    </source>
</evidence>
<evidence type="ECO:0000259" key="1">
    <source>
        <dbReference type="PROSITE" id="PS50995"/>
    </source>
</evidence>
<proteinExistence type="predicted"/>
<dbReference type="EMBL" id="AP025591">
    <property type="protein sequence ID" value="BDG03032.1"/>
    <property type="molecule type" value="Genomic_DNA"/>
</dbReference>
<dbReference type="Proteomes" id="UP001162891">
    <property type="component" value="Chromosome"/>
</dbReference>
<reference evidence="3" key="1">
    <citation type="journal article" date="2022" name="Int. J. Syst. Evol. Microbiol.">
        <title>Anaeromyxobacter oryzae sp. nov., Anaeromyxobacter diazotrophicus sp. nov. and Anaeromyxobacter paludicola sp. nov., isolated from paddy soils.</title>
        <authorList>
            <person name="Itoh H."/>
            <person name="Xu Z."/>
            <person name="Mise K."/>
            <person name="Masuda Y."/>
            <person name="Ushijima N."/>
            <person name="Hayakawa C."/>
            <person name="Shiratori Y."/>
            <person name="Senoo K."/>
        </authorList>
    </citation>
    <scope>NUCLEOTIDE SEQUENCE [LARGE SCALE GENOMIC DNA]</scope>
    <source>
        <strain evidence="3">Red232</strain>
    </source>
</reference>
<name>A0ABN6MPS4_9BACT</name>
<dbReference type="InterPro" id="IPR039422">
    <property type="entry name" value="MarR/SlyA-like"/>
</dbReference>
<gene>
    <name evidence="2" type="ORF">AMOR_20280</name>
</gene>
<dbReference type="PANTHER" id="PTHR33164">
    <property type="entry name" value="TRANSCRIPTIONAL REGULATOR, MARR FAMILY"/>
    <property type="match status" value="1"/>
</dbReference>
<dbReference type="InterPro" id="IPR000835">
    <property type="entry name" value="HTH_MarR-typ"/>
</dbReference>
<dbReference type="InterPro" id="IPR036390">
    <property type="entry name" value="WH_DNA-bd_sf"/>
</dbReference>